<keyword evidence="1" id="KW-0812">Transmembrane</keyword>
<dbReference type="InterPro" id="IPR016174">
    <property type="entry name" value="Di-haem_cyt_TM"/>
</dbReference>
<reference evidence="3 4" key="1">
    <citation type="submission" date="2018-05" db="EMBL/GenBank/DDBJ databases">
        <title>Paenibacillus flagellatus sp. nov., isolated from selenium mineral soil.</title>
        <authorList>
            <person name="Dai X."/>
        </authorList>
    </citation>
    <scope>NUCLEOTIDE SEQUENCE [LARGE SCALE GENOMIC DNA]</scope>
    <source>
        <strain evidence="3 4">DXL2</strain>
    </source>
</reference>
<keyword evidence="1" id="KW-0472">Membrane</keyword>
<dbReference type="AlphaFoldDB" id="A0A2V5KBC7"/>
<feature type="transmembrane region" description="Helical" evidence="1">
    <location>
        <begin position="51"/>
        <end position="72"/>
    </location>
</feature>
<feature type="transmembrane region" description="Helical" evidence="1">
    <location>
        <begin position="21"/>
        <end position="39"/>
    </location>
</feature>
<dbReference type="GO" id="GO:0022904">
    <property type="term" value="P:respiratory electron transport chain"/>
    <property type="evidence" value="ECO:0007669"/>
    <property type="project" value="InterPro"/>
</dbReference>
<dbReference type="SUPFAM" id="SSF81342">
    <property type="entry name" value="Transmembrane di-heme cytochromes"/>
    <property type="match status" value="1"/>
</dbReference>
<sequence>MEQDRKRRNASLGKRLVRLHAWNGWLVLALAATGLLLFIPELRGGLGFVRVTLKQAHIVLGIVSALIVLLYVPAMRRHIRQLRGKPRQQWNLGVVLALLLGWIVSGVVLWQFRRLPPALTNAALWMHDLLTWVGVPYAIFHAVTRSRWLRVKRPAARTADAVAGGEDAGRPAERKPIVPLGERVGRTAGRLREAAYTRRAFLTWSVAGLLVVLVGPKFARWLFSGSGMDRAAPGTPAADANRMVPAPTPLPESAVPIGGGGKGEFRIYTVVRMPEFDSDRWTFALKGLVEKPGQWNWEQFLQMPRTVQVSDFHCVTGWSVYKTTWEGVPLKRLLDEAGVLPRATHVKFYSGDGVYTDSLTLEQASLDDVMVAVLMDGKPIVRDLGGPVRLLVPKMYAYKSVKWLQGIELIDSEHIGYWGRNGYDQHAWVPGMKPKQVSI</sequence>
<keyword evidence="1" id="KW-1133">Transmembrane helix</keyword>
<protein>
    <submittedName>
        <fullName evidence="3">Oxidoreductase</fullName>
    </submittedName>
</protein>
<dbReference type="Proteomes" id="UP000247476">
    <property type="component" value="Unassembled WGS sequence"/>
</dbReference>
<dbReference type="GO" id="GO:0016020">
    <property type="term" value="C:membrane"/>
    <property type="evidence" value="ECO:0007669"/>
    <property type="project" value="InterPro"/>
</dbReference>
<name>A0A2V5KBC7_9BACL</name>
<feature type="transmembrane region" description="Helical" evidence="1">
    <location>
        <begin position="200"/>
        <end position="223"/>
    </location>
</feature>
<dbReference type="RefSeq" id="WP_110838760.1">
    <property type="nucleotide sequence ID" value="NZ_QJVJ01000002.1"/>
</dbReference>
<dbReference type="InterPro" id="IPR000572">
    <property type="entry name" value="OxRdtase_Mopterin-bd_dom"/>
</dbReference>
<evidence type="ECO:0000259" key="2">
    <source>
        <dbReference type="Pfam" id="PF00174"/>
    </source>
</evidence>
<keyword evidence="4" id="KW-1185">Reference proteome</keyword>
<feature type="domain" description="Oxidoreductase molybdopterin-binding" evidence="2">
    <location>
        <begin position="273"/>
        <end position="418"/>
    </location>
</feature>
<dbReference type="PANTHER" id="PTHR43032:SF4">
    <property type="entry name" value="OXIDOREDUCTASE MOLYBDOPTERIN-BINDING DOMAIN-CONTAINING PROTEIN"/>
    <property type="match status" value="1"/>
</dbReference>
<dbReference type="PANTHER" id="PTHR43032">
    <property type="entry name" value="PROTEIN-METHIONINE-SULFOXIDE REDUCTASE"/>
    <property type="match status" value="1"/>
</dbReference>
<evidence type="ECO:0000313" key="3">
    <source>
        <dbReference type="EMBL" id="PYI56232.1"/>
    </source>
</evidence>
<dbReference type="OrthoDB" id="9778777at2"/>
<dbReference type="Gene3D" id="3.90.420.10">
    <property type="entry name" value="Oxidoreductase, molybdopterin-binding domain"/>
    <property type="match status" value="1"/>
</dbReference>
<dbReference type="InterPro" id="IPR036374">
    <property type="entry name" value="OxRdtase_Mopterin-bd_sf"/>
</dbReference>
<feature type="transmembrane region" description="Helical" evidence="1">
    <location>
        <begin position="124"/>
        <end position="143"/>
    </location>
</feature>
<proteinExistence type="predicted"/>
<comment type="caution">
    <text evidence="3">The sequence shown here is derived from an EMBL/GenBank/DDBJ whole genome shotgun (WGS) entry which is preliminary data.</text>
</comment>
<accession>A0A2V5KBC7</accession>
<evidence type="ECO:0000256" key="1">
    <source>
        <dbReference type="SAM" id="Phobius"/>
    </source>
</evidence>
<dbReference type="SUPFAM" id="SSF56524">
    <property type="entry name" value="Oxidoreductase molybdopterin-binding domain"/>
    <property type="match status" value="1"/>
</dbReference>
<dbReference type="EMBL" id="QJVJ01000002">
    <property type="protein sequence ID" value="PYI56232.1"/>
    <property type="molecule type" value="Genomic_DNA"/>
</dbReference>
<dbReference type="Pfam" id="PF00174">
    <property type="entry name" value="Oxidored_molyb"/>
    <property type="match status" value="1"/>
</dbReference>
<gene>
    <name evidence="3" type="ORF">DLM86_04395</name>
</gene>
<organism evidence="3 4">
    <name type="scientific">Paenibacillus flagellatus</name>
    <dbReference type="NCBI Taxonomy" id="2211139"/>
    <lineage>
        <taxon>Bacteria</taxon>
        <taxon>Bacillati</taxon>
        <taxon>Bacillota</taxon>
        <taxon>Bacilli</taxon>
        <taxon>Bacillales</taxon>
        <taxon>Paenibacillaceae</taxon>
        <taxon>Paenibacillus</taxon>
    </lineage>
</organism>
<feature type="transmembrane region" description="Helical" evidence="1">
    <location>
        <begin position="92"/>
        <end position="112"/>
    </location>
</feature>
<evidence type="ECO:0000313" key="4">
    <source>
        <dbReference type="Proteomes" id="UP000247476"/>
    </source>
</evidence>